<reference evidence="4" key="1">
    <citation type="journal article" date="2014" name="Nat. Commun.">
        <title>The emerging biofuel crop Camelina sativa retains a highly undifferentiated hexaploid genome structure.</title>
        <authorList>
            <person name="Kagale S."/>
            <person name="Koh C."/>
            <person name="Nixon J."/>
            <person name="Bollina V."/>
            <person name="Clarke W.E."/>
            <person name="Tuteja R."/>
            <person name="Spillane C."/>
            <person name="Robinson S.J."/>
            <person name="Links M.G."/>
            <person name="Clarke C."/>
            <person name="Higgins E.E."/>
            <person name="Huebert T."/>
            <person name="Sharpe A.G."/>
            <person name="Parkin I.A."/>
        </authorList>
    </citation>
    <scope>NUCLEOTIDE SEQUENCE [LARGE SCALE GENOMIC DNA]</scope>
    <source>
        <strain evidence="4">cv. DH55</strain>
    </source>
</reference>
<evidence type="ECO:0000259" key="3">
    <source>
        <dbReference type="Pfam" id="PF03936"/>
    </source>
</evidence>
<dbReference type="PANTHER" id="PTHR31225">
    <property type="entry name" value="OS04G0344100 PROTEIN-RELATED"/>
    <property type="match status" value="1"/>
</dbReference>
<evidence type="ECO:0000256" key="1">
    <source>
        <dbReference type="ARBA" id="ARBA00022723"/>
    </source>
</evidence>
<evidence type="ECO:0000313" key="5">
    <source>
        <dbReference type="RefSeq" id="XP_019089144.1"/>
    </source>
</evidence>
<dbReference type="Proteomes" id="UP000694864">
    <property type="component" value="Chromosome 12"/>
</dbReference>
<keyword evidence="4" id="KW-1185">Reference proteome</keyword>
<keyword evidence="2" id="KW-0456">Lyase</keyword>
<dbReference type="InterPro" id="IPR050148">
    <property type="entry name" value="Terpene_synthase-like"/>
</dbReference>
<dbReference type="PANTHER" id="PTHR31225:SF242">
    <property type="entry name" value="TERPENOID SYNTHASE 9"/>
    <property type="match status" value="1"/>
</dbReference>
<reference evidence="5" key="2">
    <citation type="submission" date="2025-08" db="UniProtKB">
        <authorList>
            <consortium name="RefSeq"/>
        </authorList>
    </citation>
    <scope>IDENTIFICATION</scope>
    <source>
        <tissue evidence="5">Leaf</tissue>
    </source>
</reference>
<gene>
    <name evidence="5" type="primary">LOC104733613</name>
</gene>
<dbReference type="Gene3D" id="1.10.600.10">
    <property type="entry name" value="Farnesyl Diphosphate Synthase"/>
    <property type="match status" value="1"/>
</dbReference>
<evidence type="ECO:0000313" key="4">
    <source>
        <dbReference type="Proteomes" id="UP000694864"/>
    </source>
</evidence>
<dbReference type="RefSeq" id="XP_019089144.1">
    <property type="nucleotide sequence ID" value="XM_019233599.1"/>
</dbReference>
<proteinExistence type="predicted"/>
<dbReference type="GeneID" id="104733613"/>
<dbReference type="InterPro" id="IPR008949">
    <property type="entry name" value="Isoprenoid_synthase_dom_sf"/>
</dbReference>
<dbReference type="InterPro" id="IPR005630">
    <property type="entry name" value="Terpene_synthase_metal-bd"/>
</dbReference>
<dbReference type="Pfam" id="PF03936">
    <property type="entry name" value="Terpene_synth_C"/>
    <property type="match status" value="1"/>
</dbReference>
<accession>A0ABM1QQV6</accession>
<dbReference type="SUPFAM" id="SSF48576">
    <property type="entry name" value="Terpenoid synthases"/>
    <property type="match status" value="1"/>
</dbReference>
<feature type="domain" description="Terpene synthase metal-binding" evidence="3">
    <location>
        <begin position="2"/>
        <end position="172"/>
    </location>
</feature>
<evidence type="ECO:0000256" key="2">
    <source>
        <dbReference type="ARBA" id="ARBA00023239"/>
    </source>
</evidence>
<protein>
    <submittedName>
        <fullName evidence="5">Terpenoid synthase 1-like</fullName>
    </submittedName>
</protein>
<sequence length="231" mass="27078">MYRWDPDYVENLPDYMKIVFKFAWNTFKECETAGRLDEGFSYNVEGALKEFKIYLRSLFSFTNWENGDVVPTFDEFLEIGGVEVTMYISIASSFMGLDKISREQGYEWLKSRPKFVEAQAKKARLMNDMAGFESDMSRGYDVNAIMYYMKQHKVTEEETFTKLQEMVSDLDKTVNDEILKTTKSVPRQALKRAIIFGKILDFTYRSGEEYTHPEGRYKDHITSLFVKLISI</sequence>
<organism evidence="4 5">
    <name type="scientific">Camelina sativa</name>
    <name type="common">False flax</name>
    <name type="synonym">Myagrum sativum</name>
    <dbReference type="NCBI Taxonomy" id="90675"/>
    <lineage>
        <taxon>Eukaryota</taxon>
        <taxon>Viridiplantae</taxon>
        <taxon>Streptophyta</taxon>
        <taxon>Embryophyta</taxon>
        <taxon>Tracheophyta</taxon>
        <taxon>Spermatophyta</taxon>
        <taxon>Magnoliopsida</taxon>
        <taxon>eudicotyledons</taxon>
        <taxon>Gunneridae</taxon>
        <taxon>Pentapetalae</taxon>
        <taxon>rosids</taxon>
        <taxon>malvids</taxon>
        <taxon>Brassicales</taxon>
        <taxon>Brassicaceae</taxon>
        <taxon>Camelineae</taxon>
        <taxon>Camelina</taxon>
    </lineage>
</organism>
<keyword evidence="1" id="KW-0479">Metal-binding</keyword>
<name>A0ABM1QQV6_CAMSA</name>